<comment type="caution">
    <text evidence="2">The sequence shown here is derived from an EMBL/GenBank/DDBJ whole genome shotgun (WGS) entry which is preliminary data.</text>
</comment>
<feature type="transmembrane region" description="Helical" evidence="1">
    <location>
        <begin position="12"/>
        <end position="33"/>
    </location>
</feature>
<evidence type="ECO:0000313" key="3">
    <source>
        <dbReference type="Proteomes" id="UP001348641"/>
    </source>
</evidence>
<sequence>MDGMGMGMVFMLLWGLVGVALLVLAVLGVVWLIRRLGSGSGAEPVSGSGDGGAARRELDRRLAAGEIDQEEYRRLRSEIEGG</sequence>
<dbReference type="Proteomes" id="UP001348641">
    <property type="component" value="Unassembled WGS sequence"/>
</dbReference>
<name>A0ABU7KK76_9ACTN</name>
<evidence type="ECO:0000313" key="2">
    <source>
        <dbReference type="EMBL" id="MEE2049698.1"/>
    </source>
</evidence>
<gene>
    <name evidence="2" type="ORF">Q8A49_04235</name>
</gene>
<proteinExistence type="predicted"/>
<protein>
    <submittedName>
        <fullName evidence="2">SHOCT domain-containing protein</fullName>
    </submittedName>
</protein>
<reference evidence="2 3" key="1">
    <citation type="submission" date="2023-07" db="EMBL/GenBank/DDBJ databases">
        <authorList>
            <person name="Girao M."/>
            <person name="Carvalho M.F."/>
        </authorList>
    </citation>
    <scope>NUCLEOTIDE SEQUENCE [LARGE SCALE GENOMIC DNA]</scope>
    <source>
        <strain evidence="2 3">66/93</strain>
    </source>
</reference>
<keyword evidence="1" id="KW-0472">Membrane</keyword>
<dbReference type="RefSeq" id="WP_330156959.1">
    <property type="nucleotide sequence ID" value="NZ_BAAAJA010000005.1"/>
</dbReference>
<keyword evidence="1" id="KW-0812">Transmembrane</keyword>
<evidence type="ECO:0000256" key="1">
    <source>
        <dbReference type="SAM" id="Phobius"/>
    </source>
</evidence>
<organism evidence="2 3">
    <name type="scientific">Nocardiopsis tropica</name>
    <dbReference type="NCBI Taxonomy" id="109330"/>
    <lineage>
        <taxon>Bacteria</taxon>
        <taxon>Bacillati</taxon>
        <taxon>Actinomycetota</taxon>
        <taxon>Actinomycetes</taxon>
        <taxon>Streptosporangiales</taxon>
        <taxon>Nocardiopsidaceae</taxon>
        <taxon>Nocardiopsis</taxon>
    </lineage>
</organism>
<accession>A0ABU7KK76</accession>
<keyword evidence="1" id="KW-1133">Transmembrane helix</keyword>
<dbReference type="EMBL" id="JAUUCC010000006">
    <property type="protein sequence ID" value="MEE2049698.1"/>
    <property type="molecule type" value="Genomic_DNA"/>
</dbReference>